<gene>
    <name evidence="1" type="ORF">CEXT_352501</name>
</gene>
<proteinExistence type="predicted"/>
<organism evidence="1 2">
    <name type="scientific">Caerostris extrusa</name>
    <name type="common">Bark spider</name>
    <name type="synonym">Caerostris bankana</name>
    <dbReference type="NCBI Taxonomy" id="172846"/>
    <lineage>
        <taxon>Eukaryota</taxon>
        <taxon>Metazoa</taxon>
        <taxon>Ecdysozoa</taxon>
        <taxon>Arthropoda</taxon>
        <taxon>Chelicerata</taxon>
        <taxon>Arachnida</taxon>
        <taxon>Araneae</taxon>
        <taxon>Araneomorphae</taxon>
        <taxon>Entelegynae</taxon>
        <taxon>Araneoidea</taxon>
        <taxon>Araneidae</taxon>
        <taxon>Caerostris</taxon>
    </lineage>
</organism>
<evidence type="ECO:0000313" key="2">
    <source>
        <dbReference type="Proteomes" id="UP001054945"/>
    </source>
</evidence>
<reference evidence="1 2" key="1">
    <citation type="submission" date="2021-06" db="EMBL/GenBank/DDBJ databases">
        <title>Caerostris extrusa draft genome.</title>
        <authorList>
            <person name="Kono N."/>
            <person name="Arakawa K."/>
        </authorList>
    </citation>
    <scope>NUCLEOTIDE SEQUENCE [LARGE SCALE GENOMIC DNA]</scope>
</reference>
<dbReference type="Proteomes" id="UP001054945">
    <property type="component" value="Unassembled WGS sequence"/>
</dbReference>
<name>A0AAV4N9E3_CAEEX</name>
<dbReference type="EMBL" id="BPLR01003076">
    <property type="protein sequence ID" value="GIX80955.1"/>
    <property type="molecule type" value="Genomic_DNA"/>
</dbReference>
<dbReference type="AlphaFoldDB" id="A0AAV4N9E3"/>
<accession>A0AAV4N9E3</accession>
<evidence type="ECO:0000313" key="1">
    <source>
        <dbReference type="EMBL" id="GIX80955.1"/>
    </source>
</evidence>
<keyword evidence="2" id="KW-1185">Reference proteome</keyword>
<comment type="caution">
    <text evidence="1">The sequence shown here is derived from an EMBL/GenBank/DDBJ whole genome shotgun (WGS) entry which is preliminary data.</text>
</comment>
<sequence length="101" mass="10995">MYSAIIPALCSDKPDTGGNKHHCKLCRTYSFFPFHFDDGPTSAGLSPVPAAPKLSQAHALKPHKNQNLNCMSKAPPRAPISKQHLFPRSLSSLCARIISLL</sequence>
<protein>
    <submittedName>
        <fullName evidence="1">Uncharacterized protein</fullName>
    </submittedName>
</protein>